<name>A0A545U443_9GAMM</name>
<feature type="compositionally biased region" description="Polar residues" evidence="1">
    <location>
        <begin position="23"/>
        <end position="32"/>
    </location>
</feature>
<dbReference type="AlphaFoldDB" id="A0A545U443"/>
<dbReference type="InterPro" id="IPR027635">
    <property type="entry name" value="Lantibiotic2_lead_pep_dom"/>
</dbReference>
<evidence type="ECO:0000313" key="3">
    <source>
        <dbReference type="Proteomes" id="UP000319732"/>
    </source>
</evidence>
<organism evidence="2 3">
    <name type="scientific">Exilibacterium tricleocarpae</name>
    <dbReference type="NCBI Taxonomy" id="2591008"/>
    <lineage>
        <taxon>Bacteria</taxon>
        <taxon>Pseudomonadati</taxon>
        <taxon>Pseudomonadota</taxon>
        <taxon>Gammaproteobacteria</taxon>
        <taxon>Cellvibrionales</taxon>
        <taxon>Cellvibrionaceae</taxon>
        <taxon>Exilibacterium</taxon>
    </lineage>
</organism>
<evidence type="ECO:0000256" key="1">
    <source>
        <dbReference type="SAM" id="MobiDB-lite"/>
    </source>
</evidence>
<feature type="region of interest" description="Disordered" evidence="1">
    <location>
        <begin position="15"/>
        <end position="38"/>
    </location>
</feature>
<dbReference type="RefSeq" id="WP_142903337.1">
    <property type="nucleotide sequence ID" value="NZ_ML660089.1"/>
</dbReference>
<keyword evidence="3" id="KW-1185">Reference proteome</keyword>
<reference evidence="2 3" key="1">
    <citation type="submission" date="2019-06" db="EMBL/GenBank/DDBJ databases">
        <title>Whole genome sequence for Cellvibrionaceae sp. R142.</title>
        <authorList>
            <person name="Wang G."/>
        </authorList>
    </citation>
    <scope>NUCLEOTIDE SEQUENCE [LARGE SCALE GENOMIC DNA]</scope>
    <source>
        <strain evidence="2 3">R142</strain>
    </source>
</reference>
<accession>A0A545U443</accession>
<dbReference type="NCBIfam" id="TIGR03898">
    <property type="entry name" value="lanti_MRSA_kill"/>
    <property type="match status" value="1"/>
</dbReference>
<sequence length="66" mass="7268">MSTLSKEQIARAWKDADYRKSLTPEQQKQLPNAPTDADELSISELEEVAGGCECTLGTENDVLNEV</sequence>
<comment type="caution">
    <text evidence="2">The sequence shown here is derived from an EMBL/GenBank/DDBJ whole genome shotgun (WGS) entry which is preliminary data.</text>
</comment>
<dbReference type="Proteomes" id="UP000319732">
    <property type="component" value="Unassembled WGS sequence"/>
</dbReference>
<gene>
    <name evidence="2" type="ORF">FKG94_06260</name>
</gene>
<dbReference type="EMBL" id="VHSG01000006">
    <property type="protein sequence ID" value="TQV84257.1"/>
    <property type="molecule type" value="Genomic_DNA"/>
</dbReference>
<protein>
    <submittedName>
        <fullName evidence="2">Mersacidin/lichenicidin family type 2 lantibiotic</fullName>
    </submittedName>
</protein>
<dbReference type="OrthoDB" id="896929at2"/>
<evidence type="ECO:0000313" key="2">
    <source>
        <dbReference type="EMBL" id="TQV84257.1"/>
    </source>
</evidence>
<proteinExistence type="predicted"/>
<dbReference type="GO" id="GO:0042742">
    <property type="term" value="P:defense response to bacterium"/>
    <property type="evidence" value="ECO:0007669"/>
    <property type="project" value="InterPro"/>
</dbReference>